<keyword evidence="3" id="KW-0732">Signal</keyword>
<gene>
    <name evidence="5" type="ORF">ACFYTF_01495</name>
</gene>
<organism evidence="5 6">
    <name type="scientific">Nocardia thailandica</name>
    <dbReference type="NCBI Taxonomy" id="257275"/>
    <lineage>
        <taxon>Bacteria</taxon>
        <taxon>Bacillati</taxon>
        <taxon>Actinomycetota</taxon>
        <taxon>Actinomycetes</taxon>
        <taxon>Mycobacteriales</taxon>
        <taxon>Nocardiaceae</taxon>
        <taxon>Nocardia</taxon>
    </lineage>
</organism>
<feature type="domain" description="YncI copper-binding" evidence="4">
    <location>
        <begin position="29"/>
        <end position="161"/>
    </location>
</feature>
<feature type="signal peptide" evidence="3">
    <location>
        <begin position="1"/>
        <end position="21"/>
    </location>
</feature>
<dbReference type="Proteomes" id="UP001601444">
    <property type="component" value="Unassembled WGS sequence"/>
</dbReference>
<keyword evidence="2" id="KW-0472">Membrane</keyword>
<protein>
    <submittedName>
        <fullName evidence="5">YcnI family protein</fullName>
    </submittedName>
</protein>
<name>A0ABW6PGG0_9NOCA</name>
<evidence type="ECO:0000313" key="5">
    <source>
        <dbReference type="EMBL" id="MFF0541494.1"/>
    </source>
</evidence>
<keyword evidence="6" id="KW-1185">Reference proteome</keyword>
<evidence type="ECO:0000256" key="2">
    <source>
        <dbReference type="SAM" id="Phobius"/>
    </source>
</evidence>
<dbReference type="InterPro" id="IPR038507">
    <property type="entry name" value="YcnI-like_sf"/>
</dbReference>
<feature type="region of interest" description="Disordered" evidence="1">
    <location>
        <begin position="147"/>
        <end position="187"/>
    </location>
</feature>
<dbReference type="Pfam" id="PF07987">
    <property type="entry name" value="DUF1775"/>
    <property type="match status" value="1"/>
</dbReference>
<feature type="compositionally biased region" description="Acidic residues" evidence="1">
    <location>
        <begin position="178"/>
        <end position="187"/>
    </location>
</feature>
<accession>A0ABW6PGG0</accession>
<dbReference type="RefSeq" id="WP_387698713.1">
    <property type="nucleotide sequence ID" value="NZ_JBIAMX010000001.1"/>
</dbReference>
<evidence type="ECO:0000313" key="6">
    <source>
        <dbReference type="Proteomes" id="UP001601444"/>
    </source>
</evidence>
<keyword evidence="2" id="KW-1133">Transmembrane helix</keyword>
<comment type="caution">
    <text evidence="5">The sequence shown here is derived from an EMBL/GenBank/DDBJ whole genome shotgun (WGS) entry which is preliminary data.</text>
</comment>
<feature type="transmembrane region" description="Helical" evidence="2">
    <location>
        <begin position="193"/>
        <end position="214"/>
    </location>
</feature>
<dbReference type="Gene3D" id="2.60.40.2230">
    <property type="entry name" value="Uncharacterised protein YcnI-like PF07987, DUF1775"/>
    <property type="match status" value="1"/>
</dbReference>
<evidence type="ECO:0000256" key="3">
    <source>
        <dbReference type="SAM" id="SignalP"/>
    </source>
</evidence>
<keyword evidence="2" id="KW-0812">Transmembrane</keyword>
<feature type="chain" id="PRO_5047306383" evidence="3">
    <location>
        <begin position="22"/>
        <end position="219"/>
    </location>
</feature>
<evidence type="ECO:0000256" key="1">
    <source>
        <dbReference type="SAM" id="MobiDB-lite"/>
    </source>
</evidence>
<evidence type="ECO:0000259" key="4">
    <source>
        <dbReference type="Pfam" id="PF07987"/>
    </source>
</evidence>
<sequence length="219" mass="22254">MYNLITRGGATAALGAALVLAAGGTAAAHVTVEAPGATQGKYTVATFKVPTESETAATTALSVTVPNLKSVRTEPMPGWAEKLDRNDKGEVTAVTWTAEPGNAGVRPGQFQRFVLSIGPLPQQGSVTFPARQTYSDGKVVAWDQATTGGEEPEHPAPTLTLAAGTGGDEKGHQVGSDSDSDSGAEGDDSVARWLGGIGLALGIFGVALGLGNALRARRS</sequence>
<dbReference type="CDD" id="cd08545">
    <property type="entry name" value="YcnI_like"/>
    <property type="match status" value="1"/>
</dbReference>
<proteinExistence type="predicted"/>
<dbReference type="InterPro" id="IPR012533">
    <property type="entry name" value="YcnI-copper_dom"/>
</dbReference>
<reference evidence="5 6" key="1">
    <citation type="submission" date="2024-10" db="EMBL/GenBank/DDBJ databases">
        <title>The Natural Products Discovery Center: Release of the First 8490 Sequenced Strains for Exploring Actinobacteria Biosynthetic Diversity.</title>
        <authorList>
            <person name="Kalkreuter E."/>
            <person name="Kautsar S.A."/>
            <person name="Yang D."/>
            <person name="Bader C.D."/>
            <person name="Teijaro C.N."/>
            <person name="Fluegel L."/>
            <person name="Davis C.M."/>
            <person name="Simpson J.R."/>
            <person name="Lauterbach L."/>
            <person name="Steele A.D."/>
            <person name="Gui C."/>
            <person name="Meng S."/>
            <person name="Li G."/>
            <person name="Viehrig K."/>
            <person name="Ye F."/>
            <person name="Su P."/>
            <person name="Kiefer A.F."/>
            <person name="Nichols A."/>
            <person name="Cepeda A.J."/>
            <person name="Yan W."/>
            <person name="Fan B."/>
            <person name="Jiang Y."/>
            <person name="Adhikari A."/>
            <person name="Zheng C.-J."/>
            <person name="Schuster L."/>
            <person name="Cowan T.M."/>
            <person name="Smanski M.J."/>
            <person name="Chevrette M.G."/>
            <person name="De Carvalho L.P.S."/>
            <person name="Shen B."/>
        </authorList>
    </citation>
    <scope>NUCLEOTIDE SEQUENCE [LARGE SCALE GENOMIC DNA]</scope>
    <source>
        <strain evidence="5 6">NPDC004045</strain>
    </source>
</reference>
<dbReference type="EMBL" id="JBIAMX010000001">
    <property type="protein sequence ID" value="MFF0541494.1"/>
    <property type="molecule type" value="Genomic_DNA"/>
</dbReference>